<dbReference type="Proteomes" id="UP000325440">
    <property type="component" value="Unassembled WGS sequence"/>
</dbReference>
<dbReference type="EMBL" id="CABPRJ010002456">
    <property type="protein sequence ID" value="VVC46268.1"/>
    <property type="molecule type" value="Genomic_DNA"/>
</dbReference>
<dbReference type="InterPro" id="IPR025476">
    <property type="entry name" value="Helitron_helicase-like"/>
</dbReference>
<evidence type="ECO:0000313" key="2">
    <source>
        <dbReference type="EMBL" id="VVC46268.1"/>
    </source>
</evidence>
<dbReference type="GO" id="GO:0004386">
    <property type="term" value="F:helicase activity"/>
    <property type="evidence" value="ECO:0007669"/>
    <property type="project" value="UniProtKB-KW"/>
</dbReference>
<keyword evidence="2" id="KW-0547">Nucleotide-binding</keyword>
<evidence type="ECO:0000313" key="3">
    <source>
        <dbReference type="Proteomes" id="UP000325440"/>
    </source>
</evidence>
<dbReference type="AlphaFoldDB" id="A0A5E4NMS6"/>
<keyword evidence="2" id="KW-0378">Hydrolase</keyword>
<keyword evidence="2" id="KW-0067">ATP-binding</keyword>
<reference evidence="2 3" key="1">
    <citation type="submission" date="2019-08" db="EMBL/GenBank/DDBJ databases">
        <authorList>
            <person name="Alioto T."/>
            <person name="Alioto T."/>
            <person name="Gomez Garrido J."/>
        </authorList>
    </citation>
    <scope>NUCLEOTIDE SEQUENCE [LARGE SCALE GENOMIC DNA]</scope>
</reference>
<keyword evidence="3" id="KW-1185">Reference proteome</keyword>
<gene>
    <name evidence="2" type="ORF">CINCED_3A003149</name>
</gene>
<organism evidence="2 3">
    <name type="scientific">Cinara cedri</name>
    <dbReference type="NCBI Taxonomy" id="506608"/>
    <lineage>
        <taxon>Eukaryota</taxon>
        <taxon>Metazoa</taxon>
        <taxon>Ecdysozoa</taxon>
        <taxon>Arthropoda</taxon>
        <taxon>Hexapoda</taxon>
        <taxon>Insecta</taxon>
        <taxon>Pterygota</taxon>
        <taxon>Neoptera</taxon>
        <taxon>Paraneoptera</taxon>
        <taxon>Hemiptera</taxon>
        <taxon>Sternorrhyncha</taxon>
        <taxon>Aphidomorpha</taxon>
        <taxon>Aphidoidea</taxon>
        <taxon>Aphididae</taxon>
        <taxon>Lachninae</taxon>
        <taxon>Cinara</taxon>
    </lineage>
</organism>
<accession>A0A5E4NMS6</accession>
<sequence>MGVFCFSNTYATSTFGWKRTTWCTSKNIKLSSSRTPIKALMHHINQNHDLNAPDFEASGHRVSEIQQNLTRCRTANDQPDLMGRVFHAKLAELKRDITNNEIFGNINVYVYTIEFQKCGLPYTQILILLLEDYKFQTADDISNVIRTYLPHPETERQLHAAVSSHMIHEPCGPLNLNNV</sequence>
<keyword evidence="2" id="KW-0347">Helicase</keyword>
<protein>
    <submittedName>
        <fullName evidence="2">Helitron helicase-like domain</fullName>
    </submittedName>
</protein>
<proteinExistence type="predicted"/>
<evidence type="ECO:0000259" key="1">
    <source>
        <dbReference type="Pfam" id="PF14214"/>
    </source>
</evidence>
<name>A0A5E4NMS6_9HEMI</name>
<feature type="domain" description="Helitron helicase-like" evidence="1">
    <location>
        <begin position="63"/>
        <end position="123"/>
    </location>
</feature>
<dbReference type="OrthoDB" id="6604979at2759"/>
<dbReference type="Pfam" id="PF14214">
    <property type="entry name" value="Helitron_like_N"/>
    <property type="match status" value="1"/>
</dbReference>